<dbReference type="GO" id="GO:0003824">
    <property type="term" value="F:catalytic activity"/>
    <property type="evidence" value="ECO:0007669"/>
    <property type="project" value="InterPro"/>
</dbReference>
<comment type="caution">
    <text evidence="6">The sequence shown here is derived from an EMBL/GenBank/DDBJ whole genome shotgun (WGS) entry which is preliminary data.</text>
</comment>
<dbReference type="Pfam" id="PF01230">
    <property type="entry name" value="HIT"/>
    <property type="match status" value="1"/>
</dbReference>
<dbReference type="PANTHER" id="PTHR42997">
    <property type="entry name" value="HIT FAMILY HYDROLASE"/>
    <property type="match status" value="1"/>
</dbReference>
<proteinExistence type="predicted"/>
<reference evidence="6" key="2">
    <citation type="submission" date="2020-09" db="EMBL/GenBank/DDBJ databases">
        <authorList>
            <person name="Sun Q."/>
            <person name="Zhou Y."/>
        </authorList>
    </citation>
    <scope>NUCLEOTIDE SEQUENCE</scope>
    <source>
        <strain evidence="6">CGMCC 1.15152</strain>
    </source>
</reference>
<evidence type="ECO:0000256" key="4">
    <source>
        <dbReference type="PROSITE-ProRule" id="PRU00464"/>
    </source>
</evidence>
<evidence type="ECO:0000256" key="3">
    <source>
        <dbReference type="PIRSR" id="PIRSR639383-2"/>
    </source>
</evidence>
<dbReference type="InterPro" id="IPR052908">
    <property type="entry name" value="AP-4-A_phosphorylase"/>
</dbReference>
<evidence type="ECO:0000256" key="1">
    <source>
        <dbReference type="ARBA" id="ARBA00022741"/>
    </source>
</evidence>
<feature type="active site" description="Tele-AMP-histidine intermediate" evidence="2">
    <location>
        <position position="113"/>
    </location>
</feature>
<dbReference type="AlphaFoldDB" id="A0A916YAG6"/>
<dbReference type="Proteomes" id="UP000633205">
    <property type="component" value="Unassembled WGS sequence"/>
</dbReference>
<sequence>MAYIAAGAEVNRGSGCPFCAAPEKSDADGLIVYRGTHAYALMNLFPYNAGHMLICPYRHVGVYDEASPEEIDEISRITQTAMRVMRTTSGCHGFNIGMNQGEVAGAGVEEHLHQHIVPRWRSDANFLPIIGRTKALPQLLGDVRQALADAWPA</sequence>
<evidence type="ECO:0000313" key="7">
    <source>
        <dbReference type="Proteomes" id="UP000633205"/>
    </source>
</evidence>
<dbReference type="PROSITE" id="PS51084">
    <property type="entry name" value="HIT_2"/>
    <property type="match status" value="1"/>
</dbReference>
<organism evidence="6 7">
    <name type="scientific">Microbacterium faecale</name>
    <dbReference type="NCBI Taxonomy" id="1804630"/>
    <lineage>
        <taxon>Bacteria</taxon>
        <taxon>Bacillati</taxon>
        <taxon>Actinomycetota</taxon>
        <taxon>Actinomycetes</taxon>
        <taxon>Micrococcales</taxon>
        <taxon>Microbacteriaceae</taxon>
        <taxon>Microbacterium</taxon>
    </lineage>
</organism>
<dbReference type="InterPro" id="IPR039383">
    <property type="entry name" value="FHIT"/>
</dbReference>
<accession>A0A916YAG6</accession>
<dbReference type="EMBL" id="BMHO01000001">
    <property type="protein sequence ID" value="GGD37732.1"/>
    <property type="molecule type" value="Genomic_DNA"/>
</dbReference>
<name>A0A916YAG6_9MICO</name>
<evidence type="ECO:0000256" key="2">
    <source>
        <dbReference type="PIRSR" id="PIRSR639383-1"/>
    </source>
</evidence>
<dbReference type="SUPFAM" id="SSF54197">
    <property type="entry name" value="HIT-like"/>
    <property type="match status" value="1"/>
</dbReference>
<dbReference type="InterPro" id="IPR011146">
    <property type="entry name" value="HIT-like"/>
</dbReference>
<protein>
    <recommendedName>
        <fullName evidence="5">HIT domain-containing protein</fullName>
    </recommendedName>
</protein>
<gene>
    <name evidence="6" type="ORF">GCM10010915_18240</name>
</gene>
<dbReference type="PANTHER" id="PTHR42997:SF1">
    <property type="entry name" value="AP-4-A PHOSPHORYLASE"/>
    <property type="match status" value="1"/>
</dbReference>
<evidence type="ECO:0000259" key="5">
    <source>
        <dbReference type="PROSITE" id="PS51084"/>
    </source>
</evidence>
<feature type="short sequence motif" description="Histidine triad motif" evidence="4">
    <location>
        <begin position="111"/>
        <end position="115"/>
    </location>
</feature>
<dbReference type="CDD" id="cd01275">
    <property type="entry name" value="FHIT"/>
    <property type="match status" value="1"/>
</dbReference>
<feature type="binding site" evidence="3">
    <location>
        <begin position="105"/>
        <end position="108"/>
    </location>
    <ligand>
        <name>substrate</name>
    </ligand>
</feature>
<dbReference type="InterPro" id="IPR036265">
    <property type="entry name" value="HIT-like_sf"/>
</dbReference>
<keyword evidence="7" id="KW-1185">Reference proteome</keyword>
<evidence type="ECO:0000313" key="6">
    <source>
        <dbReference type="EMBL" id="GGD37732.1"/>
    </source>
</evidence>
<keyword evidence="1" id="KW-0547">Nucleotide-binding</keyword>
<feature type="binding site" evidence="3">
    <location>
        <position position="43"/>
    </location>
    <ligand>
        <name>substrate</name>
    </ligand>
</feature>
<dbReference type="GO" id="GO:0000166">
    <property type="term" value="F:nucleotide binding"/>
    <property type="evidence" value="ECO:0007669"/>
    <property type="project" value="UniProtKB-KW"/>
</dbReference>
<feature type="binding site" evidence="3">
    <location>
        <position position="115"/>
    </location>
    <ligand>
        <name>substrate</name>
    </ligand>
</feature>
<feature type="domain" description="HIT" evidence="5">
    <location>
        <begin position="17"/>
        <end position="126"/>
    </location>
</feature>
<reference evidence="6" key="1">
    <citation type="journal article" date="2014" name="Int. J. Syst. Evol. Microbiol.">
        <title>Complete genome sequence of Corynebacterium casei LMG S-19264T (=DSM 44701T), isolated from a smear-ripened cheese.</title>
        <authorList>
            <consortium name="US DOE Joint Genome Institute (JGI-PGF)"/>
            <person name="Walter F."/>
            <person name="Albersmeier A."/>
            <person name="Kalinowski J."/>
            <person name="Ruckert C."/>
        </authorList>
    </citation>
    <scope>NUCLEOTIDE SEQUENCE</scope>
    <source>
        <strain evidence="6">CGMCC 1.15152</strain>
    </source>
</reference>
<dbReference type="Gene3D" id="3.30.428.10">
    <property type="entry name" value="HIT-like"/>
    <property type="match status" value="1"/>
</dbReference>